<dbReference type="Gene3D" id="3.40.50.2000">
    <property type="entry name" value="Glycogen Phosphorylase B"/>
    <property type="match status" value="2"/>
</dbReference>
<evidence type="ECO:0000313" key="5">
    <source>
        <dbReference type="EMBL" id="GAU46266.1"/>
    </source>
</evidence>
<dbReference type="Proteomes" id="UP000242715">
    <property type="component" value="Unassembled WGS sequence"/>
</dbReference>
<gene>
    <name evidence="5" type="ORF">TSUD_174420</name>
</gene>
<dbReference type="OrthoDB" id="5835829at2759"/>
<reference evidence="6" key="1">
    <citation type="journal article" date="2017" name="Front. Plant Sci.">
        <title>Climate Clever Clovers: New Paradigm to Reduce the Environmental Footprint of Ruminants by Breeding Low Methanogenic Forages Utilizing Haplotype Variation.</title>
        <authorList>
            <person name="Kaur P."/>
            <person name="Appels R."/>
            <person name="Bayer P.E."/>
            <person name="Keeble-Gagnere G."/>
            <person name="Wang J."/>
            <person name="Hirakawa H."/>
            <person name="Shirasawa K."/>
            <person name="Vercoe P."/>
            <person name="Stefanova K."/>
            <person name="Durmic Z."/>
            <person name="Nichols P."/>
            <person name="Revell C."/>
            <person name="Isobe S.N."/>
            <person name="Edwards D."/>
            <person name="Erskine W."/>
        </authorList>
    </citation>
    <scope>NUCLEOTIDE SEQUENCE [LARGE SCALE GENOMIC DNA]</scope>
    <source>
        <strain evidence="6">cv. Daliak</strain>
    </source>
</reference>
<evidence type="ECO:0000256" key="3">
    <source>
        <dbReference type="ARBA" id="ARBA00022679"/>
    </source>
</evidence>
<comment type="similarity">
    <text evidence="1 4">Belongs to the UDP-glycosyltransferase family.</text>
</comment>
<dbReference type="Pfam" id="PF00201">
    <property type="entry name" value="UDPGT"/>
    <property type="match status" value="1"/>
</dbReference>
<dbReference type="FunFam" id="3.40.50.2000:FF:000051">
    <property type="entry name" value="Glycosyltransferase"/>
    <property type="match status" value="1"/>
</dbReference>
<dbReference type="PANTHER" id="PTHR48046">
    <property type="entry name" value="UDP-GLYCOSYLTRANSFERASE 72E1"/>
    <property type="match status" value="1"/>
</dbReference>
<sequence>MFLQRAKSMYFVDGILINSFFELESNAIKALEQKGYGKVSFFPVGPITQIGSSNNDDVADEFECLKWLKKQPQNSVLYVSFGSGGTLSQRQINELAFGLELSGQRFIWVLRAPSDSVSAAYLEATNEDPLNFLPKGFVERTKEKGLILSSWAPQVEILKQNSVGGFLSHCGWNSILESIQVGVPIVAWPLFAEQAMNAVMLSEDLEVAIRLKYEDDEIVEKEKIAKVIKCVMEGEEGKGMRERMKSLKDSAANALKDDGSSIQTLAHLASQWNLGK</sequence>
<dbReference type="InterPro" id="IPR002213">
    <property type="entry name" value="UDP_glucos_trans"/>
</dbReference>
<evidence type="ECO:0000256" key="1">
    <source>
        <dbReference type="ARBA" id="ARBA00009995"/>
    </source>
</evidence>
<keyword evidence="3 4" id="KW-0808">Transferase</keyword>
<dbReference type="InterPro" id="IPR035595">
    <property type="entry name" value="UDP_glycos_trans_CS"/>
</dbReference>
<dbReference type="GO" id="GO:0008194">
    <property type="term" value="F:UDP-glycosyltransferase activity"/>
    <property type="evidence" value="ECO:0007669"/>
    <property type="project" value="InterPro"/>
</dbReference>
<protein>
    <submittedName>
        <fullName evidence="5">Uncharacterized protein</fullName>
    </submittedName>
</protein>
<dbReference type="PANTHER" id="PTHR48046:SF1">
    <property type="entry name" value="GLYCOSYLTRANSFERASE-RELATED"/>
    <property type="match status" value="1"/>
</dbReference>
<evidence type="ECO:0000256" key="4">
    <source>
        <dbReference type="RuleBase" id="RU003718"/>
    </source>
</evidence>
<dbReference type="CDD" id="cd03784">
    <property type="entry name" value="GT1_Gtf-like"/>
    <property type="match status" value="1"/>
</dbReference>
<dbReference type="SUPFAM" id="SSF53756">
    <property type="entry name" value="UDP-Glycosyltransferase/glycogen phosphorylase"/>
    <property type="match status" value="1"/>
</dbReference>
<dbReference type="AlphaFoldDB" id="A0A2Z6NRP3"/>
<organism evidence="5 6">
    <name type="scientific">Trifolium subterraneum</name>
    <name type="common">Subterranean clover</name>
    <dbReference type="NCBI Taxonomy" id="3900"/>
    <lineage>
        <taxon>Eukaryota</taxon>
        <taxon>Viridiplantae</taxon>
        <taxon>Streptophyta</taxon>
        <taxon>Embryophyta</taxon>
        <taxon>Tracheophyta</taxon>
        <taxon>Spermatophyta</taxon>
        <taxon>Magnoliopsida</taxon>
        <taxon>eudicotyledons</taxon>
        <taxon>Gunneridae</taxon>
        <taxon>Pentapetalae</taxon>
        <taxon>rosids</taxon>
        <taxon>fabids</taxon>
        <taxon>Fabales</taxon>
        <taxon>Fabaceae</taxon>
        <taxon>Papilionoideae</taxon>
        <taxon>50 kb inversion clade</taxon>
        <taxon>NPAAA clade</taxon>
        <taxon>Hologalegina</taxon>
        <taxon>IRL clade</taxon>
        <taxon>Trifolieae</taxon>
        <taxon>Trifolium</taxon>
    </lineage>
</organism>
<proteinExistence type="inferred from homology"/>
<accession>A0A2Z6NRP3</accession>
<dbReference type="EMBL" id="DF974195">
    <property type="protein sequence ID" value="GAU46266.1"/>
    <property type="molecule type" value="Genomic_DNA"/>
</dbReference>
<dbReference type="PROSITE" id="PS00375">
    <property type="entry name" value="UDPGT"/>
    <property type="match status" value="1"/>
</dbReference>
<keyword evidence="2 4" id="KW-0328">Glycosyltransferase</keyword>
<name>A0A2Z6NRP3_TRISU</name>
<keyword evidence="6" id="KW-1185">Reference proteome</keyword>
<evidence type="ECO:0000313" key="6">
    <source>
        <dbReference type="Proteomes" id="UP000242715"/>
    </source>
</evidence>
<evidence type="ECO:0000256" key="2">
    <source>
        <dbReference type="ARBA" id="ARBA00022676"/>
    </source>
</evidence>